<gene>
    <name evidence="7" type="ORF">HRJ53_24880</name>
</gene>
<protein>
    <submittedName>
        <fullName evidence="7">Cytochrome C oxidase subunit IV family protein</fullName>
    </submittedName>
</protein>
<keyword evidence="5 6" id="KW-0472">Membrane</keyword>
<feature type="transmembrane region" description="Helical" evidence="6">
    <location>
        <begin position="24"/>
        <end position="43"/>
    </location>
</feature>
<dbReference type="AlphaFoldDB" id="A0A7V8NVE8"/>
<feature type="transmembrane region" description="Helical" evidence="6">
    <location>
        <begin position="82"/>
        <end position="100"/>
    </location>
</feature>
<keyword evidence="8" id="KW-1185">Reference proteome</keyword>
<keyword evidence="4 6" id="KW-1133">Transmembrane helix</keyword>
<comment type="subcellular location">
    <subcellularLocation>
        <location evidence="1">Cell membrane</location>
        <topology evidence="1">Multi-pass membrane protein</topology>
    </subcellularLocation>
</comment>
<comment type="caution">
    <text evidence="7">The sequence shown here is derived from an EMBL/GenBank/DDBJ whole genome shotgun (WGS) entry which is preliminary data.</text>
</comment>
<keyword evidence="3 6" id="KW-0812">Transmembrane</keyword>
<keyword evidence="2" id="KW-1003">Cell membrane</keyword>
<dbReference type="GO" id="GO:0005886">
    <property type="term" value="C:plasma membrane"/>
    <property type="evidence" value="ECO:0007669"/>
    <property type="project" value="UniProtKB-SubCell"/>
</dbReference>
<organism evidence="7 8">
    <name type="scientific">Candidatus Acidiferrum panamense</name>
    <dbReference type="NCBI Taxonomy" id="2741543"/>
    <lineage>
        <taxon>Bacteria</taxon>
        <taxon>Pseudomonadati</taxon>
        <taxon>Acidobacteriota</taxon>
        <taxon>Terriglobia</taxon>
        <taxon>Candidatus Acidiferrales</taxon>
        <taxon>Candidatus Acidiferrum</taxon>
    </lineage>
</organism>
<evidence type="ECO:0000256" key="3">
    <source>
        <dbReference type="ARBA" id="ARBA00022692"/>
    </source>
</evidence>
<evidence type="ECO:0000256" key="4">
    <source>
        <dbReference type="ARBA" id="ARBA00022989"/>
    </source>
</evidence>
<evidence type="ECO:0000256" key="6">
    <source>
        <dbReference type="SAM" id="Phobius"/>
    </source>
</evidence>
<feature type="transmembrane region" description="Helical" evidence="6">
    <location>
        <begin position="49"/>
        <end position="70"/>
    </location>
</feature>
<dbReference type="InterPro" id="IPR005171">
    <property type="entry name" value="Cyt_c_oxidase_su4_prok"/>
</dbReference>
<evidence type="ECO:0000256" key="1">
    <source>
        <dbReference type="ARBA" id="ARBA00004651"/>
    </source>
</evidence>
<dbReference type="EMBL" id="JACDQQ010002401">
    <property type="protein sequence ID" value="MBA0088234.1"/>
    <property type="molecule type" value="Genomic_DNA"/>
</dbReference>
<evidence type="ECO:0000256" key="5">
    <source>
        <dbReference type="ARBA" id="ARBA00023136"/>
    </source>
</evidence>
<reference evidence="7" key="1">
    <citation type="submission" date="2020-06" db="EMBL/GenBank/DDBJ databases">
        <title>Legume-microbial interactions unlock mineral nutrients during tropical forest succession.</title>
        <authorList>
            <person name="Epihov D.Z."/>
        </authorList>
    </citation>
    <scope>NUCLEOTIDE SEQUENCE [LARGE SCALE GENOMIC DNA]</scope>
    <source>
        <strain evidence="7">Pan2503</strain>
    </source>
</reference>
<dbReference type="Proteomes" id="UP000567293">
    <property type="component" value="Unassembled WGS sequence"/>
</dbReference>
<evidence type="ECO:0000256" key="2">
    <source>
        <dbReference type="ARBA" id="ARBA00022475"/>
    </source>
</evidence>
<dbReference type="Pfam" id="PF03626">
    <property type="entry name" value="COX4_pro"/>
    <property type="match status" value="1"/>
</dbReference>
<evidence type="ECO:0000313" key="8">
    <source>
        <dbReference type="Proteomes" id="UP000567293"/>
    </source>
</evidence>
<accession>A0A7V8NVE8</accession>
<evidence type="ECO:0000313" key="7">
    <source>
        <dbReference type="EMBL" id="MBA0088234.1"/>
    </source>
</evidence>
<name>A0A7V8NVE8_9BACT</name>
<proteinExistence type="predicted"/>
<sequence length="112" mass="12943">MDATQIAIAERVAEEQRHHKKAQFLWVWAALLVMTGIEVYLTYQNMAPPRMLTILMGLSLIKAALIIGFFMHLRYEISRMKWITMCSVVACLILMTIFFFPDAHRIITLGVK</sequence>